<gene>
    <name evidence="2" type="ORF">LMH87_012280</name>
</gene>
<dbReference type="Proteomes" id="UP001144673">
    <property type="component" value="Chromosome 4"/>
</dbReference>
<dbReference type="AlphaFoldDB" id="A0A9W8QDD8"/>
<protein>
    <submittedName>
        <fullName evidence="2">Uncharacterized protein</fullName>
    </submittedName>
</protein>
<name>A0A9W8QDD8_AKAMU</name>
<dbReference type="EMBL" id="JAJHUN010000009">
    <property type="protein sequence ID" value="KAJ4151590.1"/>
    <property type="molecule type" value="Genomic_DNA"/>
</dbReference>
<evidence type="ECO:0000313" key="2">
    <source>
        <dbReference type="EMBL" id="KAJ4151590.1"/>
    </source>
</evidence>
<keyword evidence="3" id="KW-1185">Reference proteome</keyword>
<dbReference type="KEGG" id="amus:LMH87_012280"/>
<evidence type="ECO:0000256" key="1">
    <source>
        <dbReference type="SAM" id="MobiDB-lite"/>
    </source>
</evidence>
<reference evidence="2" key="1">
    <citation type="journal article" date="2023" name="Access Microbiol">
        <title>De-novo genome assembly for Akanthomyces muscarius, a biocontrol agent of insect agricultural pests.</title>
        <authorList>
            <person name="Erdos Z."/>
            <person name="Studholme D.J."/>
            <person name="Raymond B."/>
            <person name="Sharma M."/>
        </authorList>
    </citation>
    <scope>NUCLEOTIDE SEQUENCE</scope>
    <source>
        <strain evidence="2">Ve6</strain>
    </source>
</reference>
<evidence type="ECO:0000313" key="3">
    <source>
        <dbReference type="Proteomes" id="UP001144673"/>
    </source>
</evidence>
<organism evidence="2 3">
    <name type="scientific">Akanthomyces muscarius</name>
    <name type="common">Entomopathogenic fungus</name>
    <name type="synonym">Lecanicillium muscarium</name>
    <dbReference type="NCBI Taxonomy" id="2231603"/>
    <lineage>
        <taxon>Eukaryota</taxon>
        <taxon>Fungi</taxon>
        <taxon>Dikarya</taxon>
        <taxon>Ascomycota</taxon>
        <taxon>Pezizomycotina</taxon>
        <taxon>Sordariomycetes</taxon>
        <taxon>Hypocreomycetidae</taxon>
        <taxon>Hypocreales</taxon>
        <taxon>Cordycipitaceae</taxon>
        <taxon>Akanthomyces</taxon>
    </lineage>
</organism>
<dbReference type="GeneID" id="80899439"/>
<feature type="compositionally biased region" description="Polar residues" evidence="1">
    <location>
        <begin position="91"/>
        <end position="100"/>
    </location>
</feature>
<feature type="region of interest" description="Disordered" evidence="1">
    <location>
        <begin position="79"/>
        <end position="100"/>
    </location>
</feature>
<proteinExistence type="predicted"/>
<sequence>MHMYSRPFVTTTLYPGRVTSEIPIVAATAQFSGRSAVGSAVLYEMSDLTSPSARFATHHGQAASCRRVRRLASPPTAKLLFPPASPAEPPSNLQSKLAGLSNGTVQELRGCAFD</sequence>
<comment type="caution">
    <text evidence="2">The sequence shown here is derived from an EMBL/GenBank/DDBJ whole genome shotgun (WGS) entry which is preliminary data.</text>
</comment>
<accession>A0A9W8QDD8</accession>
<dbReference type="RefSeq" id="XP_056053304.1">
    <property type="nucleotide sequence ID" value="XM_056201564.1"/>
</dbReference>